<sequence>MTAAVVQRAGLADEAQARSAGWLINSGLRPGDRLAISAPSSLDYLNVALGALRSGMIPVLINTSLLKDEVEYILSDARPAIVMGEHEVVAATKHHRRAALSRWPLGRPMAYTSGTTGQPKGVYSGVLSETEAQSLWAEEIDLWGITAADTYVQIGPLYHSAPLRFAACVQLAGGSVVVPGPFQAERTLKAILEHSPSVGFAAPIHLKRLFAVDPDDAWTDMRLLAHAGAPCPPEVSAEARRRFGDEAVWEFYGSTEGQFTVCSPADRLAAPGSVGRARPNRRLRLDDDGHIWCTAPPAAAFTYWDDPEHTKLAWRTTSDGHAEFTVGDLGRLVDGYLYLDGRRDDLIISGGVNVYPAEVERVLRQVDGVEDVAVFGVADDEWGEAVNAVVVPRSPADHTADTTLIDAVNAHAHASLAPYKRPKRVLVRASIPVSSTGKVRRSTLSSELAVRPDRT</sequence>
<keyword evidence="4" id="KW-1185">Reference proteome</keyword>
<organism evidence="3 4">
    <name type="scientific">Candidatus Neomicrothrix parvicella RN1</name>
    <dbReference type="NCBI Taxonomy" id="1229780"/>
    <lineage>
        <taxon>Bacteria</taxon>
        <taxon>Bacillati</taxon>
        <taxon>Actinomycetota</taxon>
        <taxon>Acidimicrobiia</taxon>
        <taxon>Acidimicrobiales</taxon>
        <taxon>Microthrixaceae</taxon>
        <taxon>Candidatus Neomicrothrix</taxon>
    </lineage>
</organism>
<evidence type="ECO:0000313" key="3">
    <source>
        <dbReference type="EMBL" id="CCM62051.1"/>
    </source>
</evidence>
<dbReference type="RefSeq" id="WP_012223072.1">
    <property type="nucleotide sequence ID" value="NZ_HG422565.1"/>
</dbReference>
<dbReference type="Gene3D" id="3.40.50.12780">
    <property type="entry name" value="N-terminal domain of ligase-like"/>
    <property type="match status" value="1"/>
</dbReference>
<feature type="domain" description="AMP-dependent synthetase/ligase" evidence="1">
    <location>
        <begin position="14"/>
        <end position="89"/>
    </location>
</feature>
<evidence type="ECO:0000259" key="2">
    <source>
        <dbReference type="Pfam" id="PF13193"/>
    </source>
</evidence>
<dbReference type="AlphaFoldDB" id="R4YYL0"/>
<dbReference type="HOGENOM" id="CLU_000022_59_0_11"/>
<dbReference type="STRING" id="1229780.BN381_10282"/>
<name>R4YYL0_9ACTN</name>
<dbReference type="PANTHER" id="PTHR43201:SF32">
    <property type="entry name" value="2-SUCCINYLBENZOATE--COA LIGASE, CHLOROPLASTIC_PEROXISOMAL"/>
    <property type="match status" value="1"/>
</dbReference>
<dbReference type="Pfam" id="PF00501">
    <property type="entry name" value="AMP-binding"/>
    <property type="match status" value="2"/>
</dbReference>
<dbReference type="InterPro" id="IPR042099">
    <property type="entry name" value="ANL_N_sf"/>
</dbReference>
<keyword evidence="3" id="KW-0436">Ligase</keyword>
<dbReference type="InterPro" id="IPR025110">
    <property type="entry name" value="AMP-bd_C"/>
</dbReference>
<dbReference type="Proteomes" id="UP000018291">
    <property type="component" value="Unassembled WGS sequence"/>
</dbReference>
<dbReference type="Pfam" id="PF13193">
    <property type="entry name" value="AMP-binding_C"/>
    <property type="match status" value="1"/>
</dbReference>
<accession>R4YYL0</accession>
<dbReference type="EMBL" id="CANL01000001">
    <property type="protein sequence ID" value="CCM62051.1"/>
    <property type="molecule type" value="Genomic_DNA"/>
</dbReference>
<proteinExistence type="predicted"/>
<evidence type="ECO:0000259" key="1">
    <source>
        <dbReference type="Pfam" id="PF00501"/>
    </source>
</evidence>
<comment type="caution">
    <text evidence="3">The sequence shown here is derived from an EMBL/GenBank/DDBJ whole genome shotgun (WGS) entry which is preliminary data.</text>
</comment>
<reference evidence="3 4" key="1">
    <citation type="journal article" date="2013" name="ISME J.">
        <title>Metabolic model for the filamentous 'Candidatus Microthrix parvicella' based on genomic and metagenomic analyses.</title>
        <authorList>
            <person name="Jon McIlroy S."/>
            <person name="Kristiansen R."/>
            <person name="Albertsen M."/>
            <person name="Michael Karst S."/>
            <person name="Rossetti S."/>
            <person name="Lund Nielsen J."/>
            <person name="Tandoi V."/>
            <person name="James Seviour R."/>
            <person name="Nielsen P.H."/>
        </authorList>
    </citation>
    <scope>NUCLEOTIDE SEQUENCE [LARGE SCALE GENOMIC DNA]</scope>
    <source>
        <strain evidence="3 4">RN1</strain>
    </source>
</reference>
<dbReference type="OrthoDB" id="9803968at2"/>
<dbReference type="Gene3D" id="3.30.300.30">
    <property type="match status" value="1"/>
</dbReference>
<feature type="domain" description="AMP-dependent synthetase/ligase" evidence="1">
    <location>
        <begin position="110"/>
        <end position="288"/>
    </location>
</feature>
<protein>
    <submittedName>
        <fullName evidence="3">Putative AMP-dependent synthetase and ligase</fullName>
        <ecNumber evidence="3">6.2.1.-</ecNumber>
    </submittedName>
</protein>
<gene>
    <name evidence="3" type="ORF">BN381_10282</name>
</gene>
<dbReference type="InterPro" id="IPR045851">
    <property type="entry name" value="AMP-bd_C_sf"/>
</dbReference>
<dbReference type="GO" id="GO:0031956">
    <property type="term" value="F:medium-chain fatty acid-CoA ligase activity"/>
    <property type="evidence" value="ECO:0007669"/>
    <property type="project" value="TreeGrafter"/>
</dbReference>
<dbReference type="GO" id="GO:0006631">
    <property type="term" value="P:fatty acid metabolic process"/>
    <property type="evidence" value="ECO:0007669"/>
    <property type="project" value="TreeGrafter"/>
</dbReference>
<dbReference type="PANTHER" id="PTHR43201">
    <property type="entry name" value="ACYL-COA SYNTHETASE"/>
    <property type="match status" value="1"/>
</dbReference>
<dbReference type="EC" id="6.2.1.-" evidence="3"/>
<dbReference type="SUPFAM" id="SSF56801">
    <property type="entry name" value="Acetyl-CoA synthetase-like"/>
    <property type="match status" value="1"/>
</dbReference>
<evidence type="ECO:0000313" key="4">
    <source>
        <dbReference type="Proteomes" id="UP000018291"/>
    </source>
</evidence>
<feature type="domain" description="AMP-binding enzyme C-terminal" evidence="2">
    <location>
        <begin position="358"/>
        <end position="438"/>
    </location>
</feature>
<dbReference type="eggNOG" id="COG0318">
    <property type="taxonomic scope" value="Bacteria"/>
</dbReference>
<dbReference type="InterPro" id="IPR000873">
    <property type="entry name" value="AMP-dep_synth/lig_dom"/>
</dbReference>